<evidence type="ECO:0000256" key="9">
    <source>
        <dbReference type="ARBA" id="ARBA00034920"/>
    </source>
</evidence>
<organism evidence="12 13">
    <name type="scientific">Blepharisma stoltei</name>
    <dbReference type="NCBI Taxonomy" id="1481888"/>
    <lineage>
        <taxon>Eukaryota</taxon>
        <taxon>Sar</taxon>
        <taxon>Alveolata</taxon>
        <taxon>Ciliophora</taxon>
        <taxon>Postciliodesmatophora</taxon>
        <taxon>Heterotrichea</taxon>
        <taxon>Heterotrichida</taxon>
        <taxon>Blepharismidae</taxon>
        <taxon>Blepharisma</taxon>
    </lineage>
</organism>
<evidence type="ECO:0000259" key="11">
    <source>
        <dbReference type="SMART" id="SM00382"/>
    </source>
</evidence>
<evidence type="ECO:0000256" key="8">
    <source>
        <dbReference type="ARBA" id="ARBA00034811"/>
    </source>
</evidence>
<evidence type="ECO:0000256" key="4">
    <source>
        <dbReference type="ARBA" id="ARBA00022741"/>
    </source>
</evidence>
<dbReference type="GO" id="GO:0016887">
    <property type="term" value="F:ATP hydrolysis activity"/>
    <property type="evidence" value="ECO:0007669"/>
    <property type="project" value="InterPro"/>
</dbReference>
<dbReference type="PANTHER" id="PTHR23077">
    <property type="entry name" value="AAA-FAMILY ATPASE"/>
    <property type="match status" value="1"/>
</dbReference>
<keyword evidence="13" id="KW-1185">Reference proteome</keyword>
<accession>A0AAU9KLW3</accession>
<dbReference type="PROSITE" id="PS00674">
    <property type="entry name" value="AAA"/>
    <property type="match status" value="1"/>
</dbReference>
<proteinExistence type="inferred from homology"/>
<dbReference type="GO" id="GO:0005829">
    <property type="term" value="C:cytosol"/>
    <property type="evidence" value="ECO:0007669"/>
    <property type="project" value="TreeGrafter"/>
</dbReference>
<evidence type="ECO:0000256" key="3">
    <source>
        <dbReference type="ARBA" id="ARBA00022593"/>
    </source>
</evidence>
<dbReference type="Pfam" id="PF00004">
    <property type="entry name" value="AAA"/>
    <property type="match status" value="2"/>
</dbReference>
<comment type="catalytic activity">
    <reaction evidence="10">
        <text>ATP + H2O = ADP + phosphate + H(+)</text>
        <dbReference type="Rhea" id="RHEA:13065"/>
        <dbReference type="ChEBI" id="CHEBI:15377"/>
        <dbReference type="ChEBI" id="CHEBI:15378"/>
        <dbReference type="ChEBI" id="CHEBI:30616"/>
        <dbReference type="ChEBI" id="CHEBI:43474"/>
        <dbReference type="ChEBI" id="CHEBI:456216"/>
    </reaction>
    <physiologicalReaction direction="left-to-right" evidence="10">
        <dbReference type="Rhea" id="RHEA:13066"/>
    </physiologicalReaction>
</comment>
<dbReference type="InterPro" id="IPR047533">
    <property type="entry name" value="RecA-like_PEX6_r2"/>
</dbReference>
<keyword evidence="5" id="KW-0378">Hydrolase</keyword>
<gene>
    <name evidence="12" type="ORF">BSTOLATCC_MIC61009</name>
</gene>
<dbReference type="GO" id="GO:0005778">
    <property type="term" value="C:peroxisomal membrane"/>
    <property type="evidence" value="ECO:0007669"/>
    <property type="project" value="TreeGrafter"/>
</dbReference>
<dbReference type="InterPro" id="IPR003960">
    <property type="entry name" value="ATPase_AAA_CS"/>
</dbReference>
<evidence type="ECO:0000256" key="1">
    <source>
        <dbReference type="ARBA" id="ARBA00004370"/>
    </source>
</evidence>
<keyword evidence="7" id="KW-0472">Membrane</keyword>
<keyword evidence="6" id="KW-0067">ATP-binding</keyword>
<dbReference type="CDD" id="cd19527">
    <property type="entry name" value="RecA-like_PEX6_r2"/>
    <property type="match status" value="1"/>
</dbReference>
<dbReference type="InterPro" id="IPR003959">
    <property type="entry name" value="ATPase_AAA_core"/>
</dbReference>
<dbReference type="GO" id="GO:0016558">
    <property type="term" value="P:protein import into peroxisome matrix"/>
    <property type="evidence" value="ECO:0007669"/>
    <property type="project" value="TreeGrafter"/>
</dbReference>
<keyword evidence="4" id="KW-0547">Nucleotide-binding</keyword>
<comment type="similarity">
    <text evidence="2">Belongs to the AAA ATPase family.</text>
</comment>
<keyword evidence="3" id="KW-0962">Peroxisome biogenesis</keyword>
<protein>
    <recommendedName>
        <fullName evidence="8">Peroxisomal ATPase PEX6</fullName>
    </recommendedName>
    <alternativeName>
        <fullName evidence="9">Peroxin-6</fullName>
    </alternativeName>
</protein>
<dbReference type="PANTHER" id="PTHR23077:SF9">
    <property type="entry name" value="PEROXISOMAL ATPASE PEX6"/>
    <property type="match status" value="1"/>
</dbReference>
<dbReference type="SMART" id="SM00382">
    <property type="entry name" value="AAA"/>
    <property type="match status" value="1"/>
</dbReference>
<dbReference type="Proteomes" id="UP001162131">
    <property type="component" value="Unassembled WGS sequence"/>
</dbReference>
<feature type="domain" description="AAA+ ATPase" evidence="11">
    <location>
        <begin position="473"/>
        <end position="611"/>
    </location>
</feature>
<comment type="subcellular location">
    <subcellularLocation>
        <location evidence="1">Membrane</location>
    </subcellularLocation>
</comment>
<dbReference type="Gene3D" id="1.10.8.60">
    <property type="match status" value="2"/>
</dbReference>
<sequence length="737" mass="82785">MSDCSDPLSYDYQIKYTLEGNEKILRASLKSEDFSCEINSEAHWISISKLPENTSLSTCLNIGTQHIHAILLSGSSLMPSRRKLYLKVRKGSDFRLPYKMIKELNIKNKDVCVREESLNFETAQEVYIERCSSNLTTEEIIEFPDIIEANMDIPILIERSTHCLYGGLFTKTQTWKIASVNKSTENKPYLFDKHRTKISFANSKKRVGISNAYKCFTKNSAIFSKCESLKNPVRFIENFCKNYENVPIGIRIIGTRGCGKRAIVSKAAKKLGFNLLEVSLFDIASLPGISQTFEDAKALTPCILHIRQFSDALNLMTYGQKEISNKIADLFDSFSREITDFPLIIIISSSNIQTFPGFLNSYAALEIHPPNEQDRIEILASLASHFNLDLDITYIAKQTSGKTIEEIIMIITDIAARNLPFDQVLSSLKITSSSIPNVKWEDIGGLAHAKKDIIDTIQLPLIHPELFASGIKARSGLLLYGPPGTGKTLLAKAVATECSLNFMAVKGPELLNMYVGESERNIRELFQQARNAQPCVLFFDELDSLAPKRGSGGDSGGVMDRIVSSLLTEIDGLQKSNSLFVIAATNRPDLLDDALLRGGRLDKLIYLGVCEDKESQIKILEAITRKFDLQDCSLEAVAERCSFTFTGADFYALCSSALSKAYREKAAELERELEDWNEQHYYEEPMDLNSFLLMKKDDLKVTVRFRHFEEVLDGFTPSLTAEEIGRYKSIQTNLTKK</sequence>
<reference evidence="12" key="1">
    <citation type="submission" date="2021-09" db="EMBL/GenBank/DDBJ databases">
        <authorList>
            <consortium name="AG Swart"/>
            <person name="Singh M."/>
            <person name="Singh A."/>
            <person name="Seah K."/>
            <person name="Emmerich C."/>
        </authorList>
    </citation>
    <scope>NUCLEOTIDE SEQUENCE</scope>
    <source>
        <strain evidence="12">ATCC30299</strain>
    </source>
</reference>
<dbReference type="AlphaFoldDB" id="A0AAU9KLW3"/>
<evidence type="ECO:0000313" key="13">
    <source>
        <dbReference type="Proteomes" id="UP001162131"/>
    </source>
</evidence>
<name>A0AAU9KLW3_9CILI</name>
<evidence type="ECO:0000256" key="2">
    <source>
        <dbReference type="ARBA" id="ARBA00006914"/>
    </source>
</evidence>
<dbReference type="InterPro" id="IPR003593">
    <property type="entry name" value="AAA+_ATPase"/>
</dbReference>
<dbReference type="Gene3D" id="3.40.50.300">
    <property type="entry name" value="P-loop containing nucleotide triphosphate hydrolases"/>
    <property type="match status" value="2"/>
</dbReference>
<dbReference type="SUPFAM" id="SSF52540">
    <property type="entry name" value="P-loop containing nucleoside triphosphate hydrolases"/>
    <property type="match status" value="2"/>
</dbReference>
<dbReference type="InterPro" id="IPR050168">
    <property type="entry name" value="AAA_ATPase_domain"/>
</dbReference>
<evidence type="ECO:0000256" key="10">
    <source>
        <dbReference type="ARBA" id="ARBA00048778"/>
    </source>
</evidence>
<dbReference type="FunFam" id="3.40.50.300:FF:000109">
    <property type="entry name" value="Peroxisomal biogenesis factor 6"/>
    <property type="match status" value="1"/>
</dbReference>
<dbReference type="InterPro" id="IPR027417">
    <property type="entry name" value="P-loop_NTPase"/>
</dbReference>
<evidence type="ECO:0000313" key="12">
    <source>
        <dbReference type="EMBL" id="CAG9334390.1"/>
    </source>
</evidence>
<comment type="caution">
    <text evidence="12">The sequence shown here is derived from an EMBL/GenBank/DDBJ whole genome shotgun (WGS) entry which is preliminary data.</text>
</comment>
<dbReference type="GO" id="GO:0005524">
    <property type="term" value="F:ATP binding"/>
    <property type="evidence" value="ECO:0007669"/>
    <property type="project" value="UniProtKB-KW"/>
</dbReference>
<evidence type="ECO:0000256" key="5">
    <source>
        <dbReference type="ARBA" id="ARBA00022801"/>
    </source>
</evidence>
<dbReference type="EMBL" id="CAJZBQ010000058">
    <property type="protein sequence ID" value="CAG9334390.1"/>
    <property type="molecule type" value="Genomic_DNA"/>
</dbReference>
<evidence type="ECO:0000256" key="6">
    <source>
        <dbReference type="ARBA" id="ARBA00022840"/>
    </source>
</evidence>
<evidence type="ECO:0000256" key="7">
    <source>
        <dbReference type="ARBA" id="ARBA00023136"/>
    </source>
</evidence>